<feature type="transmembrane region" description="Helical" evidence="2">
    <location>
        <begin position="90"/>
        <end position="108"/>
    </location>
</feature>
<protein>
    <submittedName>
        <fullName evidence="3">Uncharacterized protein</fullName>
    </submittedName>
</protein>
<evidence type="ECO:0000313" key="4">
    <source>
        <dbReference type="Proteomes" id="UP000451354"/>
    </source>
</evidence>
<dbReference type="KEGG" id="cprt:FIC82_016130"/>
<keyword evidence="2" id="KW-0472">Membrane</keyword>
<dbReference type="Proteomes" id="UP000451354">
    <property type="component" value="Chromosome"/>
</dbReference>
<sequence length="212" mass="22356">MGNPYAPPRPDAPQQPRPEPQQPPQEGARPDAPVPPPPDVPPSGTTPPPGPPGTGWPAPLVTDPQADRRPAPNEPPEPDPELARAATRRVLHFGLLLLAVIVVSTMPFPWQAVSLALAVGAIVVGIRALLAVWRARVRGALVPALGIGVGLSAMLALQMVSTLVTWDVALAHQQCLDGAITVSAEKRCDVERTQALEETFARWFPTPAPASS</sequence>
<evidence type="ECO:0000256" key="1">
    <source>
        <dbReference type="SAM" id="MobiDB-lite"/>
    </source>
</evidence>
<feature type="transmembrane region" description="Helical" evidence="2">
    <location>
        <begin position="114"/>
        <end position="133"/>
    </location>
</feature>
<gene>
    <name evidence="3" type="ORF">FIC82_016130</name>
</gene>
<evidence type="ECO:0000313" key="3">
    <source>
        <dbReference type="EMBL" id="QJW37481.1"/>
    </source>
</evidence>
<feature type="compositionally biased region" description="Pro residues" evidence="1">
    <location>
        <begin position="32"/>
        <end position="54"/>
    </location>
</feature>
<feature type="region of interest" description="Disordered" evidence="1">
    <location>
        <begin position="1"/>
        <end position="81"/>
    </location>
</feature>
<dbReference type="RefSeq" id="WP_168731997.1">
    <property type="nucleotide sequence ID" value="NZ_CP052757.1"/>
</dbReference>
<organism evidence="3 4">
    <name type="scientific">Cellulosimicrobium protaetiae</name>
    <dbReference type="NCBI Taxonomy" id="2587808"/>
    <lineage>
        <taxon>Bacteria</taxon>
        <taxon>Bacillati</taxon>
        <taxon>Actinomycetota</taxon>
        <taxon>Actinomycetes</taxon>
        <taxon>Micrococcales</taxon>
        <taxon>Promicromonosporaceae</taxon>
        <taxon>Cellulosimicrobium</taxon>
    </lineage>
</organism>
<reference evidence="3 4" key="1">
    <citation type="journal article" date="2022" name="Int. J. Syst. Evol. Microbiol.">
        <title>Cellulosimicrobium protaetiae sp. nov., isolated from the gut of the larva of Protaetia brevitarsis seulensis.</title>
        <authorList>
            <person name="Le Han H."/>
            <person name="Nguyen T.T.H."/>
            <person name="Li Z."/>
            <person name="Shin N.R."/>
            <person name="Kim S.G."/>
        </authorList>
    </citation>
    <scope>NUCLEOTIDE SEQUENCE [LARGE SCALE GENOMIC DNA]</scope>
    <source>
        <strain evidence="3 4">BI34</strain>
    </source>
</reference>
<feature type="transmembrane region" description="Helical" evidence="2">
    <location>
        <begin position="140"/>
        <end position="160"/>
    </location>
</feature>
<proteinExistence type="predicted"/>
<accession>A0A6M5UJU2</accession>
<dbReference type="AlphaFoldDB" id="A0A6M5UJU2"/>
<name>A0A6M5UJU2_9MICO</name>
<keyword evidence="2" id="KW-0812">Transmembrane</keyword>
<evidence type="ECO:0000256" key="2">
    <source>
        <dbReference type="SAM" id="Phobius"/>
    </source>
</evidence>
<dbReference type="EMBL" id="CP052757">
    <property type="protein sequence ID" value="QJW37481.1"/>
    <property type="molecule type" value="Genomic_DNA"/>
</dbReference>
<keyword evidence="4" id="KW-1185">Reference proteome</keyword>
<keyword evidence="2" id="KW-1133">Transmembrane helix</keyword>
<feature type="compositionally biased region" description="Pro residues" evidence="1">
    <location>
        <begin position="1"/>
        <end position="23"/>
    </location>
</feature>